<dbReference type="InterPro" id="IPR027806">
    <property type="entry name" value="HARBI1_dom"/>
</dbReference>
<name>A0ABD1HHU1_SALDI</name>
<evidence type="ECO:0000256" key="3">
    <source>
        <dbReference type="SAM" id="Phobius"/>
    </source>
</evidence>
<dbReference type="EMBL" id="JBEAFC010000006">
    <property type="protein sequence ID" value="KAL1555123.1"/>
    <property type="molecule type" value="Genomic_DNA"/>
</dbReference>
<evidence type="ECO:0000256" key="1">
    <source>
        <dbReference type="ARBA" id="ARBA00001968"/>
    </source>
</evidence>
<keyword evidence="2" id="KW-0479">Metal-binding</keyword>
<feature type="domain" description="DDE Tnp4" evidence="4">
    <location>
        <begin position="2"/>
        <end position="47"/>
    </location>
</feature>
<evidence type="ECO:0000259" key="4">
    <source>
        <dbReference type="Pfam" id="PF13359"/>
    </source>
</evidence>
<comment type="caution">
    <text evidence="5">The sequence shown here is derived from an EMBL/GenBank/DDBJ whole genome shotgun (WGS) entry which is preliminary data.</text>
</comment>
<keyword evidence="3" id="KW-0472">Membrane</keyword>
<sequence>MRHTKARNVIERAFAVLKMRWGILRSASFYPIKVLIHLILACFLLHNFIRGEMVVDPIEQQLDDEVDGDFPAEEQADTDFVNTIEATNAWQLQRDELALAMWNHISSYVSNLGLLLV</sequence>
<protein>
    <recommendedName>
        <fullName evidence="4">DDE Tnp4 domain-containing protein</fullName>
    </recommendedName>
</protein>
<evidence type="ECO:0000313" key="5">
    <source>
        <dbReference type="EMBL" id="KAL1555123.1"/>
    </source>
</evidence>
<keyword evidence="3" id="KW-1133">Transmembrane helix</keyword>
<organism evidence="5 6">
    <name type="scientific">Salvia divinorum</name>
    <name type="common">Maria pastora</name>
    <name type="synonym">Diviner's sage</name>
    <dbReference type="NCBI Taxonomy" id="28513"/>
    <lineage>
        <taxon>Eukaryota</taxon>
        <taxon>Viridiplantae</taxon>
        <taxon>Streptophyta</taxon>
        <taxon>Embryophyta</taxon>
        <taxon>Tracheophyta</taxon>
        <taxon>Spermatophyta</taxon>
        <taxon>Magnoliopsida</taxon>
        <taxon>eudicotyledons</taxon>
        <taxon>Gunneridae</taxon>
        <taxon>Pentapetalae</taxon>
        <taxon>asterids</taxon>
        <taxon>lamiids</taxon>
        <taxon>Lamiales</taxon>
        <taxon>Lamiaceae</taxon>
        <taxon>Nepetoideae</taxon>
        <taxon>Mentheae</taxon>
        <taxon>Salviinae</taxon>
        <taxon>Salvia</taxon>
        <taxon>Salvia subgen. Calosphace</taxon>
    </lineage>
</organism>
<keyword evidence="6" id="KW-1185">Reference proteome</keyword>
<dbReference type="Pfam" id="PF13359">
    <property type="entry name" value="DDE_Tnp_4"/>
    <property type="match status" value="1"/>
</dbReference>
<evidence type="ECO:0000256" key="2">
    <source>
        <dbReference type="ARBA" id="ARBA00022723"/>
    </source>
</evidence>
<comment type="cofactor">
    <cofactor evidence="1">
        <name>a divalent metal cation</name>
        <dbReference type="ChEBI" id="CHEBI:60240"/>
    </cofactor>
</comment>
<dbReference type="AlphaFoldDB" id="A0ABD1HHU1"/>
<evidence type="ECO:0000313" key="6">
    <source>
        <dbReference type="Proteomes" id="UP001567538"/>
    </source>
</evidence>
<proteinExistence type="predicted"/>
<reference evidence="5 6" key="1">
    <citation type="submission" date="2024-06" db="EMBL/GenBank/DDBJ databases">
        <title>A chromosome level genome sequence of Diviner's sage (Salvia divinorum).</title>
        <authorList>
            <person name="Ford S.A."/>
            <person name="Ro D.-K."/>
            <person name="Ness R.W."/>
            <person name="Phillips M.A."/>
        </authorList>
    </citation>
    <scope>NUCLEOTIDE SEQUENCE [LARGE SCALE GENOMIC DNA]</scope>
    <source>
        <strain evidence="5">SAF-2024a</strain>
        <tissue evidence="5">Leaf</tissue>
    </source>
</reference>
<feature type="transmembrane region" description="Helical" evidence="3">
    <location>
        <begin position="27"/>
        <end position="49"/>
    </location>
</feature>
<dbReference type="GO" id="GO:0046872">
    <property type="term" value="F:metal ion binding"/>
    <property type="evidence" value="ECO:0007669"/>
    <property type="project" value="UniProtKB-KW"/>
</dbReference>
<accession>A0ABD1HHU1</accession>
<gene>
    <name evidence="5" type="ORF">AAHA92_15601</name>
</gene>
<keyword evidence="3" id="KW-0812">Transmembrane</keyword>
<dbReference type="Proteomes" id="UP001567538">
    <property type="component" value="Unassembled WGS sequence"/>
</dbReference>